<evidence type="ECO:0000313" key="1">
    <source>
        <dbReference type="EMBL" id="KAG2191593.1"/>
    </source>
</evidence>
<keyword evidence="2" id="KW-1185">Reference proteome</keyword>
<sequence length="250" mass="28916">MFEIHTKSIYFFNITRTLPYDVQDSIKPLLLRNTLLCSIKKTYPTFDMANLSNLDGLRGAQEYLSSTNISILFSGAEKLHNGMGFKAKRKNKTNFVSAANKKLRLAWDRKHRQLTVFEWHSESFYWSDVPGTNRPHKVRYQVQGSGDGVMLWGCISVDQPGYSTTIIDGTIDSNEYVETLKTSLMQAPEYYGKQPNITKAWFSQNKFFVRKILDWPPQNPDLNPIEHIWVTLKAILMLIQIGRLQICREE</sequence>
<evidence type="ECO:0000313" key="2">
    <source>
        <dbReference type="Proteomes" id="UP000650833"/>
    </source>
</evidence>
<dbReference type="Proteomes" id="UP000650833">
    <property type="component" value="Unassembled WGS sequence"/>
</dbReference>
<reference evidence="1" key="1">
    <citation type="submission" date="2020-12" db="EMBL/GenBank/DDBJ databases">
        <title>Metabolic potential, ecology and presence of endohyphal bacteria is reflected in genomic diversity of Mucoromycotina.</title>
        <authorList>
            <person name="Muszewska A."/>
            <person name="Okrasinska A."/>
            <person name="Steczkiewicz K."/>
            <person name="Drgas O."/>
            <person name="Orlowska M."/>
            <person name="Perlinska-Lenart U."/>
            <person name="Aleksandrzak-Piekarczyk T."/>
            <person name="Szatraj K."/>
            <person name="Zielenkiewicz U."/>
            <person name="Pilsyk S."/>
            <person name="Malc E."/>
            <person name="Mieczkowski P."/>
            <person name="Kruszewska J.S."/>
            <person name="Biernat P."/>
            <person name="Pawlowska J."/>
        </authorList>
    </citation>
    <scope>NUCLEOTIDE SEQUENCE</scope>
    <source>
        <strain evidence="1">CBS 226.32</strain>
    </source>
</reference>
<accession>A0A8H7QH88</accession>
<dbReference type="AlphaFoldDB" id="A0A8H7QH88"/>
<dbReference type="EMBL" id="JAEPRC010000807">
    <property type="protein sequence ID" value="KAG2191593.1"/>
    <property type="molecule type" value="Genomic_DNA"/>
</dbReference>
<protein>
    <recommendedName>
        <fullName evidence="3">Transposase</fullName>
    </recommendedName>
</protein>
<evidence type="ECO:0008006" key="3">
    <source>
        <dbReference type="Google" id="ProtNLM"/>
    </source>
</evidence>
<name>A0A8H7QH88_9FUNG</name>
<gene>
    <name evidence="1" type="ORF">INT46_002234</name>
</gene>
<proteinExistence type="predicted"/>
<comment type="caution">
    <text evidence="1">The sequence shown here is derived from an EMBL/GenBank/DDBJ whole genome shotgun (WGS) entry which is preliminary data.</text>
</comment>
<dbReference type="Gene3D" id="3.30.420.10">
    <property type="entry name" value="Ribonuclease H-like superfamily/Ribonuclease H"/>
    <property type="match status" value="1"/>
</dbReference>
<dbReference type="InterPro" id="IPR036397">
    <property type="entry name" value="RNaseH_sf"/>
</dbReference>
<organism evidence="1 2">
    <name type="scientific">Mucor plumbeus</name>
    <dbReference type="NCBI Taxonomy" id="97098"/>
    <lineage>
        <taxon>Eukaryota</taxon>
        <taxon>Fungi</taxon>
        <taxon>Fungi incertae sedis</taxon>
        <taxon>Mucoromycota</taxon>
        <taxon>Mucoromycotina</taxon>
        <taxon>Mucoromycetes</taxon>
        <taxon>Mucorales</taxon>
        <taxon>Mucorineae</taxon>
        <taxon>Mucoraceae</taxon>
        <taxon>Mucor</taxon>
    </lineage>
</organism>
<dbReference type="GO" id="GO:0003676">
    <property type="term" value="F:nucleic acid binding"/>
    <property type="evidence" value="ECO:0007669"/>
    <property type="project" value="InterPro"/>
</dbReference>